<evidence type="ECO:0000313" key="6">
    <source>
        <dbReference type="RefSeq" id="XP_004503039.1"/>
    </source>
</evidence>
<dbReference type="Gene3D" id="1.10.238.10">
    <property type="entry name" value="EF-hand"/>
    <property type="match status" value="2"/>
</dbReference>
<name>A0A1S2YD31_CICAR</name>
<dbReference type="PaxDb" id="3827-XP_004503039.1"/>
<dbReference type="PROSITE" id="PS50222">
    <property type="entry name" value="EF_HAND_2"/>
    <property type="match status" value="3"/>
</dbReference>
<keyword evidence="5" id="KW-1185">Reference proteome</keyword>
<gene>
    <name evidence="6" type="primary">LOC101490945</name>
</gene>
<dbReference type="AlphaFoldDB" id="A0A1S2YD31"/>
<dbReference type="InterPro" id="IPR039647">
    <property type="entry name" value="EF_hand_pair_protein_CML-like"/>
</dbReference>
<dbReference type="CDD" id="cd00051">
    <property type="entry name" value="EFh"/>
    <property type="match status" value="1"/>
</dbReference>
<dbReference type="SUPFAM" id="SSF47473">
    <property type="entry name" value="EF-hand"/>
    <property type="match status" value="1"/>
</dbReference>
<dbReference type="PANTHER" id="PTHR10891">
    <property type="entry name" value="EF-HAND CALCIUM-BINDING DOMAIN CONTAINING PROTEIN"/>
    <property type="match status" value="1"/>
</dbReference>
<dbReference type="STRING" id="3827.A0A1S2YD31"/>
<dbReference type="Proteomes" id="UP000087171">
    <property type="component" value="Chromosome Ca5"/>
</dbReference>
<dbReference type="PROSITE" id="PS00018">
    <property type="entry name" value="EF_HAND_1"/>
    <property type="match status" value="2"/>
</dbReference>
<dbReference type="GO" id="GO:0005509">
    <property type="term" value="F:calcium ion binding"/>
    <property type="evidence" value="ECO:0007669"/>
    <property type="project" value="InterPro"/>
</dbReference>
<evidence type="ECO:0000259" key="4">
    <source>
        <dbReference type="PROSITE" id="PS50222"/>
    </source>
</evidence>
<evidence type="ECO:0000256" key="2">
    <source>
        <dbReference type="ARBA" id="ARBA00022737"/>
    </source>
</evidence>
<organism evidence="5 6">
    <name type="scientific">Cicer arietinum</name>
    <name type="common">Chickpea</name>
    <name type="synonym">Garbanzo</name>
    <dbReference type="NCBI Taxonomy" id="3827"/>
    <lineage>
        <taxon>Eukaryota</taxon>
        <taxon>Viridiplantae</taxon>
        <taxon>Streptophyta</taxon>
        <taxon>Embryophyta</taxon>
        <taxon>Tracheophyta</taxon>
        <taxon>Spermatophyta</taxon>
        <taxon>Magnoliopsida</taxon>
        <taxon>eudicotyledons</taxon>
        <taxon>Gunneridae</taxon>
        <taxon>Pentapetalae</taxon>
        <taxon>rosids</taxon>
        <taxon>fabids</taxon>
        <taxon>Fabales</taxon>
        <taxon>Fabaceae</taxon>
        <taxon>Papilionoideae</taxon>
        <taxon>50 kb inversion clade</taxon>
        <taxon>NPAAA clade</taxon>
        <taxon>Hologalegina</taxon>
        <taxon>IRL clade</taxon>
        <taxon>Cicereae</taxon>
        <taxon>Cicer</taxon>
    </lineage>
</organism>
<dbReference type="OrthoDB" id="26525at2759"/>
<feature type="domain" description="EF-hand" evidence="4">
    <location>
        <begin position="135"/>
        <end position="170"/>
    </location>
</feature>
<dbReference type="FunFam" id="1.10.238.10:FF:000003">
    <property type="entry name" value="Calmodulin A"/>
    <property type="match status" value="1"/>
</dbReference>
<dbReference type="KEGG" id="cam:101490945"/>
<evidence type="ECO:0000313" key="5">
    <source>
        <dbReference type="Proteomes" id="UP000087171"/>
    </source>
</evidence>
<dbReference type="InterPro" id="IPR018247">
    <property type="entry name" value="EF_Hand_1_Ca_BS"/>
</dbReference>
<dbReference type="Pfam" id="PF13202">
    <property type="entry name" value="EF-hand_5"/>
    <property type="match status" value="1"/>
</dbReference>
<dbReference type="eggNOG" id="KOG0027">
    <property type="taxonomic scope" value="Eukaryota"/>
</dbReference>
<dbReference type="InterPro" id="IPR002048">
    <property type="entry name" value="EF_hand_dom"/>
</dbReference>
<dbReference type="RefSeq" id="XP_004503039.1">
    <property type="nucleotide sequence ID" value="XM_004502982.3"/>
</dbReference>
<feature type="domain" description="EF-hand" evidence="4">
    <location>
        <begin position="31"/>
        <end position="53"/>
    </location>
</feature>
<sequence>MKLSSSWCAKLPANCMSLLRPFINHFSRTQDTNSDGFVSLEELNWVLQKIGNNNSQFSLDELESLVEKKSLDFNEFLFFYNSISKQNIGESRGGDDELERDLVKTFNVFDLDGDGFITSQELEFVLKTLGFLEETTGMDCGTMIHFYDTNLDGRLDFQEFKNMMLPTINA</sequence>
<protein>
    <submittedName>
        <fullName evidence="6">Probable calcium-binding protein CML44</fullName>
    </submittedName>
</protein>
<keyword evidence="1" id="KW-0479">Metal-binding</keyword>
<accession>A0A1S2YD31</accession>
<feature type="domain" description="EF-hand" evidence="4">
    <location>
        <begin position="97"/>
        <end position="132"/>
    </location>
</feature>
<evidence type="ECO:0000256" key="1">
    <source>
        <dbReference type="ARBA" id="ARBA00022723"/>
    </source>
</evidence>
<reference evidence="5" key="1">
    <citation type="journal article" date="2013" name="Nat. Biotechnol.">
        <title>Draft genome sequence of chickpea (Cicer arietinum) provides a resource for trait improvement.</title>
        <authorList>
            <person name="Varshney R.K."/>
            <person name="Song C."/>
            <person name="Saxena R.K."/>
            <person name="Azam S."/>
            <person name="Yu S."/>
            <person name="Sharpe A.G."/>
            <person name="Cannon S."/>
            <person name="Baek J."/>
            <person name="Rosen B.D."/>
            <person name="Tar'an B."/>
            <person name="Millan T."/>
            <person name="Zhang X."/>
            <person name="Ramsay L.D."/>
            <person name="Iwata A."/>
            <person name="Wang Y."/>
            <person name="Nelson W."/>
            <person name="Farmer A.D."/>
            <person name="Gaur P.M."/>
            <person name="Soderlund C."/>
            <person name="Penmetsa R.V."/>
            <person name="Xu C."/>
            <person name="Bharti A.K."/>
            <person name="He W."/>
            <person name="Winter P."/>
            <person name="Zhao S."/>
            <person name="Hane J.K."/>
            <person name="Carrasquilla-Garcia N."/>
            <person name="Condie J.A."/>
            <person name="Upadhyaya H.D."/>
            <person name="Luo M.C."/>
            <person name="Thudi M."/>
            <person name="Gowda C.L."/>
            <person name="Singh N.P."/>
            <person name="Lichtenzveig J."/>
            <person name="Gali K.K."/>
            <person name="Rubio J."/>
            <person name="Nadarajan N."/>
            <person name="Dolezel J."/>
            <person name="Bansal K.C."/>
            <person name="Xu X."/>
            <person name="Edwards D."/>
            <person name="Zhang G."/>
            <person name="Kahl G."/>
            <person name="Gil J."/>
            <person name="Singh K.B."/>
            <person name="Datta S.K."/>
            <person name="Jackson S.A."/>
            <person name="Wang J."/>
            <person name="Cook D.R."/>
        </authorList>
    </citation>
    <scope>NUCLEOTIDE SEQUENCE [LARGE SCALE GENOMIC DNA]</scope>
    <source>
        <strain evidence="5">cv. CDC Frontier</strain>
    </source>
</reference>
<keyword evidence="3" id="KW-0106">Calcium</keyword>
<evidence type="ECO:0000256" key="3">
    <source>
        <dbReference type="ARBA" id="ARBA00022837"/>
    </source>
</evidence>
<dbReference type="InterPro" id="IPR011992">
    <property type="entry name" value="EF-hand-dom_pair"/>
</dbReference>
<reference evidence="6" key="2">
    <citation type="submission" date="2025-08" db="UniProtKB">
        <authorList>
            <consortium name="RefSeq"/>
        </authorList>
    </citation>
    <scope>IDENTIFICATION</scope>
    <source>
        <tissue evidence="6">Etiolated seedlings</tissue>
    </source>
</reference>
<dbReference type="Pfam" id="PF13499">
    <property type="entry name" value="EF-hand_7"/>
    <property type="match status" value="1"/>
</dbReference>
<dbReference type="GeneID" id="101490945"/>
<dbReference type="SMART" id="SM00054">
    <property type="entry name" value="EFh"/>
    <property type="match status" value="3"/>
</dbReference>
<keyword evidence="2" id="KW-0677">Repeat</keyword>
<proteinExistence type="predicted"/>